<reference evidence="2" key="1">
    <citation type="submission" date="2016-11" db="EMBL/GenBank/DDBJ databases">
        <authorList>
            <person name="Varghese N."/>
            <person name="Submissions S."/>
        </authorList>
    </citation>
    <scope>NUCLEOTIDE SEQUENCE [LARGE SCALE GENOMIC DNA]</scope>
    <source>
        <strain evidence="2">DSM 15292</strain>
    </source>
</reference>
<dbReference type="AlphaFoldDB" id="A0A1N6DQU9"/>
<dbReference type="EMBL" id="FSRC01000001">
    <property type="protein sequence ID" value="SIN73126.1"/>
    <property type="molecule type" value="Genomic_DNA"/>
</dbReference>
<gene>
    <name evidence="1" type="ORF">SAMN05444394_1275</name>
</gene>
<dbReference type="RefSeq" id="WP_074223947.1">
    <property type="nucleotide sequence ID" value="NZ_FSRC01000001.1"/>
</dbReference>
<protein>
    <submittedName>
        <fullName evidence="1">Uncharacterized protein</fullName>
    </submittedName>
</protein>
<evidence type="ECO:0000313" key="1">
    <source>
        <dbReference type="EMBL" id="SIN73126.1"/>
    </source>
</evidence>
<organism evidence="1 2">
    <name type="scientific">Algoriphagus halophilus</name>
    <dbReference type="NCBI Taxonomy" id="226505"/>
    <lineage>
        <taxon>Bacteria</taxon>
        <taxon>Pseudomonadati</taxon>
        <taxon>Bacteroidota</taxon>
        <taxon>Cytophagia</taxon>
        <taxon>Cytophagales</taxon>
        <taxon>Cyclobacteriaceae</taxon>
        <taxon>Algoriphagus</taxon>
    </lineage>
</organism>
<sequence length="257" mass="29537">MKNYFLQIFLVGLVLIANNQIQAQTETEKTPIIKHFDGTITATTNGISIIPFFSLGRPAFLFDMSLGGDRFSFDPMMRFGMNGKPWSFVFWWRYKIVDNPKFSLRVGAHPAFLFQERELLVDGQPKNVLVANRYLTWELAPTYKLSPRSSLGIYFLNGNGINPYPPDHTYFLGVTWALSNFPLSETLRFAMTPQVYYLKVDQHDGVYGTSTFTLTKTDFPIGLQSTINQRIKSTIDGDDFVWNLSLIYNFANDYRKQ</sequence>
<name>A0A1N6DQU9_9BACT</name>
<evidence type="ECO:0000313" key="2">
    <source>
        <dbReference type="Proteomes" id="UP000185221"/>
    </source>
</evidence>
<keyword evidence="2" id="KW-1185">Reference proteome</keyword>
<accession>A0A1N6DQU9</accession>
<dbReference type="OrthoDB" id="650068at2"/>
<proteinExistence type="predicted"/>
<dbReference type="Proteomes" id="UP000185221">
    <property type="component" value="Unassembled WGS sequence"/>
</dbReference>